<dbReference type="GeneTree" id="ENSGT00940000163250"/>
<evidence type="ECO:0000256" key="2">
    <source>
        <dbReference type="ARBA" id="ARBA00004123"/>
    </source>
</evidence>
<accession>A0A3B5R102</accession>
<dbReference type="OMA" id="RNDCDIN"/>
<evidence type="ECO:0000256" key="7">
    <source>
        <dbReference type="ARBA" id="ARBA00023242"/>
    </source>
</evidence>
<evidence type="ECO:0000256" key="4">
    <source>
        <dbReference type="ARBA" id="ARBA00022722"/>
    </source>
</evidence>
<comment type="subcellular location">
    <subcellularLocation>
        <location evidence="2">Nucleus</location>
    </subcellularLocation>
</comment>
<dbReference type="PANTHER" id="PTHR22930:SF85">
    <property type="entry name" value="GH03217P-RELATED"/>
    <property type="match status" value="1"/>
</dbReference>
<dbReference type="GO" id="GO:0016787">
    <property type="term" value="F:hydrolase activity"/>
    <property type="evidence" value="ECO:0007669"/>
    <property type="project" value="UniProtKB-KW"/>
</dbReference>
<keyword evidence="7" id="KW-0539">Nucleus</keyword>
<keyword evidence="10" id="KW-1185">Reference proteome</keyword>
<evidence type="ECO:0000256" key="6">
    <source>
        <dbReference type="ARBA" id="ARBA00022801"/>
    </source>
</evidence>
<keyword evidence="5" id="KW-0479">Metal-binding</keyword>
<reference evidence="10" key="2">
    <citation type="journal article" date="2013" name="Nat. Genet.">
        <title>The genome of the platyfish, Xiphophorus maculatus, provides insights into evolutionary adaptation and several complex traits.</title>
        <authorList>
            <person name="Schartl M."/>
            <person name="Walter R.B."/>
            <person name="Shen Y."/>
            <person name="Garcia T."/>
            <person name="Catchen J."/>
            <person name="Amores A."/>
            <person name="Braasch I."/>
            <person name="Chalopin D."/>
            <person name="Volff J.N."/>
            <person name="Lesch K.P."/>
            <person name="Bisazza A."/>
            <person name="Minx P."/>
            <person name="Hillier L."/>
            <person name="Wilson R.K."/>
            <person name="Fuerstenberg S."/>
            <person name="Boore J."/>
            <person name="Searle S."/>
            <person name="Postlethwait J.H."/>
            <person name="Warren W.C."/>
        </authorList>
    </citation>
    <scope>NUCLEOTIDE SEQUENCE [LARGE SCALE GENOMIC DNA]</scope>
    <source>
        <strain evidence="10">JP 163 A</strain>
    </source>
</reference>
<comment type="cofactor">
    <cofactor evidence="1">
        <name>a divalent metal cation</name>
        <dbReference type="ChEBI" id="CHEBI:60240"/>
    </cofactor>
</comment>
<keyword evidence="4" id="KW-0540">Nuclease</keyword>
<organism evidence="9 10">
    <name type="scientific">Xiphophorus maculatus</name>
    <name type="common">Southern platyfish</name>
    <name type="synonym">Platypoecilus maculatus</name>
    <dbReference type="NCBI Taxonomy" id="8083"/>
    <lineage>
        <taxon>Eukaryota</taxon>
        <taxon>Metazoa</taxon>
        <taxon>Chordata</taxon>
        <taxon>Craniata</taxon>
        <taxon>Vertebrata</taxon>
        <taxon>Euteleostomi</taxon>
        <taxon>Actinopterygii</taxon>
        <taxon>Neopterygii</taxon>
        <taxon>Teleostei</taxon>
        <taxon>Neoteleostei</taxon>
        <taxon>Acanthomorphata</taxon>
        <taxon>Ovalentaria</taxon>
        <taxon>Atherinomorphae</taxon>
        <taxon>Cyprinodontiformes</taxon>
        <taxon>Poeciliidae</taxon>
        <taxon>Poeciliinae</taxon>
        <taxon>Xiphophorus</taxon>
    </lineage>
</organism>
<keyword evidence="6" id="KW-0378">Hydrolase</keyword>
<evidence type="ECO:0000313" key="10">
    <source>
        <dbReference type="Proteomes" id="UP000002852"/>
    </source>
</evidence>
<dbReference type="GO" id="GO:0005634">
    <property type="term" value="C:nucleus"/>
    <property type="evidence" value="ECO:0007669"/>
    <property type="project" value="UniProtKB-SubCell"/>
</dbReference>
<sequence>MSRETFTFLCNKVRPALERETTAFLMNIPLRRVALALWILATGSEYRSIAHLFEVSIATVCRYVQEFCSAAVSLLVPEQICFPDEGKFREMAELFENKWGFLNCVGAIDGSHIPIIAPQEYHMDYYNRKGWHSSPVVVYSWELVGQGCLLPAEKRRIGAAHVGFCVLGDAAYPLQDWLMKPFSDTGRLGAEKQTFNSKLCRARVVENAFGRLKGRWRCLLKMNDCQLGEIHGAHLLYTEITAAPQPKLMTQNENFGTDLVVQKLFCFLSCKKAVIFI</sequence>
<dbReference type="GO" id="GO:0046872">
    <property type="term" value="F:metal ion binding"/>
    <property type="evidence" value="ECO:0007669"/>
    <property type="project" value="UniProtKB-KW"/>
</dbReference>
<evidence type="ECO:0000259" key="8">
    <source>
        <dbReference type="Pfam" id="PF13359"/>
    </source>
</evidence>
<dbReference type="InParanoid" id="A0A3B5R102"/>
<reference evidence="9" key="4">
    <citation type="submission" date="2025-09" db="UniProtKB">
        <authorList>
            <consortium name="Ensembl"/>
        </authorList>
    </citation>
    <scope>IDENTIFICATION</scope>
    <source>
        <strain evidence="9">JP 163 A</strain>
    </source>
</reference>
<name>A0A3B5R102_XIPMA</name>
<reference evidence="9" key="3">
    <citation type="submission" date="2025-08" db="UniProtKB">
        <authorList>
            <consortium name="Ensembl"/>
        </authorList>
    </citation>
    <scope>IDENTIFICATION</scope>
    <source>
        <strain evidence="9">JP 163 A</strain>
    </source>
</reference>
<feature type="domain" description="DDE Tnp4" evidence="8">
    <location>
        <begin position="164"/>
        <end position="220"/>
    </location>
</feature>
<evidence type="ECO:0000256" key="3">
    <source>
        <dbReference type="ARBA" id="ARBA00006958"/>
    </source>
</evidence>
<evidence type="ECO:0000256" key="1">
    <source>
        <dbReference type="ARBA" id="ARBA00001968"/>
    </source>
</evidence>
<proteinExistence type="inferred from homology"/>
<comment type="similarity">
    <text evidence="3">Belongs to the HARBI1 family.</text>
</comment>
<dbReference type="Ensembl" id="ENSXMAT00000034197.1">
    <property type="protein sequence ID" value="ENSXMAP00000036922.1"/>
    <property type="gene ID" value="ENSXMAG00000028930.1"/>
</dbReference>
<dbReference type="InterPro" id="IPR027806">
    <property type="entry name" value="HARBI1_dom"/>
</dbReference>
<dbReference type="GO" id="GO:0004518">
    <property type="term" value="F:nuclease activity"/>
    <property type="evidence" value="ECO:0007669"/>
    <property type="project" value="UniProtKB-KW"/>
</dbReference>
<dbReference type="InterPro" id="IPR045249">
    <property type="entry name" value="HARBI1-like"/>
</dbReference>
<protein>
    <recommendedName>
        <fullName evidence="8">DDE Tnp4 domain-containing protein</fullName>
    </recommendedName>
</protein>
<dbReference type="AlphaFoldDB" id="A0A3B5R102"/>
<evidence type="ECO:0000313" key="9">
    <source>
        <dbReference type="Ensembl" id="ENSXMAP00000036922.1"/>
    </source>
</evidence>
<dbReference type="PANTHER" id="PTHR22930">
    <property type="match status" value="1"/>
</dbReference>
<dbReference type="Pfam" id="PF13359">
    <property type="entry name" value="DDE_Tnp_4"/>
    <property type="match status" value="1"/>
</dbReference>
<evidence type="ECO:0000256" key="5">
    <source>
        <dbReference type="ARBA" id="ARBA00022723"/>
    </source>
</evidence>
<dbReference type="Proteomes" id="UP000002852">
    <property type="component" value="Unassembled WGS sequence"/>
</dbReference>
<reference evidence="10" key="1">
    <citation type="submission" date="2012-01" db="EMBL/GenBank/DDBJ databases">
        <authorList>
            <person name="Walter R."/>
            <person name="Schartl M."/>
            <person name="Warren W."/>
        </authorList>
    </citation>
    <scope>NUCLEOTIDE SEQUENCE [LARGE SCALE GENOMIC DNA]</scope>
    <source>
        <strain evidence="10">JP 163 A</strain>
    </source>
</reference>